<evidence type="ECO:0000256" key="2">
    <source>
        <dbReference type="HAMAP-Rule" id="MF_00338"/>
    </source>
</evidence>
<dbReference type="PANTHER" id="PTHR34068">
    <property type="entry name" value="UPF0145 PROTEIN YBJQ"/>
    <property type="match status" value="1"/>
</dbReference>
<sequence length="114" mass="11930">MTMSNIDRALVVTTATIPGREVVTTLGIARGSSIRTKHVGTDIVAALRSLVGGEVKGYSAMMGAAREQAFDRMCAEAEALGADAIVEVRFATAMVMQGASEVLAYGTAVRLNPR</sequence>
<dbReference type="PANTHER" id="PTHR34068:SF2">
    <property type="entry name" value="UPF0145 PROTEIN SCO3412"/>
    <property type="match status" value="1"/>
</dbReference>
<dbReference type="InterPro" id="IPR002765">
    <property type="entry name" value="UPF0145_YbjQ-like"/>
</dbReference>
<dbReference type="Pfam" id="PF01906">
    <property type="entry name" value="YbjQ_1"/>
    <property type="match status" value="1"/>
</dbReference>
<accession>A0A840WRF7</accession>
<reference evidence="3 4" key="1">
    <citation type="submission" date="2020-08" db="EMBL/GenBank/DDBJ databases">
        <title>Genomic Encyclopedia of Type Strains, Phase IV (KMG-IV): sequencing the most valuable type-strain genomes for metagenomic binning, comparative biology and taxonomic classification.</title>
        <authorList>
            <person name="Goeker M."/>
        </authorList>
    </citation>
    <scope>NUCLEOTIDE SEQUENCE [LARGE SCALE GENOMIC DNA]</scope>
    <source>
        <strain evidence="3 4">DSM 103377</strain>
    </source>
</reference>
<proteinExistence type="inferred from homology"/>
<comment type="caution">
    <text evidence="3">The sequence shown here is derived from an EMBL/GenBank/DDBJ whole genome shotgun (WGS) entry which is preliminary data.</text>
</comment>
<dbReference type="HAMAP" id="MF_00338">
    <property type="entry name" value="UPF0145"/>
    <property type="match status" value="1"/>
</dbReference>
<dbReference type="SUPFAM" id="SSF117782">
    <property type="entry name" value="YbjQ-like"/>
    <property type="match status" value="1"/>
</dbReference>
<dbReference type="Proteomes" id="UP000553766">
    <property type="component" value="Unassembled WGS sequence"/>
</dbReference>
<comment type="similarity">
    <text evidence="1 2">Belongs to the UPF0145 family.</text>
</comment>
<evidence type="ECO:0000256" key="1">
    <source>
        <dbReference type="ARBA" id="ARBA00010751"/>
    </source>
</evidence>
<dbReference type="RefSeq" id="WP_184012398.1">
    <property type="nucleotide sequence ID" value="NZ_JACIJS010000007.1"/>
</dbReference>
<evidence type="ECO:0000313" key="4">
    <source>
        <dbReference type="Proteomes" id="UP000553766"/>
    </source>
</evidence>
<dbReference type="Gene3D" id="3.30.110.70">
    <property type="entry name" value="Hypothetical protein apc22750. Chain B"/>
    <property type="match status" value="1"/>
</dbReference>
<protein>
    <recommendedName>
        <fullName evidence="2">UPF0145 protein FHS89_002654</fullName>
    </recommendedName>
</protein>
<dbReference type="EMBL" id="JACIJS010000007">
    <property type="protein sequence ID" value="MBB5516623.1"/>
    <property type="molecule type" value="Genomic_DNA"/>
</dbReference>
<organism evidence="3 4">
    <name type="scientific">Rubricella aquisinus</name>
    <dbReference type="NCBI Taxonomy" id="2028108"/>
    <lineage>
        <taxon>Bacteria</taxon>
        <taxon>Pseudomonadati</taxon>
        <taxon>Pseudomonadota</taxon>
        <taxon>Alphaproteobacteria</taxon>
        <taxon>Rhodobacterales</taxon>
        <taxon>Paracoccaceae</taxon>
        <taxon>Rubricella</taxon>
    </lineage>
</organism>
<gene>
    <name evidence="3" type="ORF">FHS89_002654</name>
</gene>
<dbReference type="InterPro" id="IPR035439">
    <property type="entry name" value="UPF0145_dom_sf"/>
</dbReference>
<keyword evidence="4" id="KW-1185">Reference proteome</keyword>
<dbReference type="AlphaFoldDB" id="A0A840WRF7"/>
<name>A0A840WRF7_9RHOB</name>
<evidence type="ECO:0000313" key="3">
    <source>
        <dbReference type="EMBL" id="MBB5516623.1"/>
    </source>
</evidence>